<organism evidence="1 2">
    <name type="scientific">Pseudomonas phage phiK7A1</name>
    <dbReference type="NCBI Taxonomy" id="2759194"/>
    <lineage>
        <taxon>Viruses</taxon>
        <taxon>Duplodnaviria</taxon>
        <taxon>Heunggongvirae</taxon>
        <taxon>Uroviricota</taxon>
        <taxon>Caudoviricetes</taxon>
        <taxon>Vandenendeviridae</taxon>
        <taxon>Gorskivirinae</taxon>
        <taxon>Torinovirus</taxon>
        <taxon>Torinovirus K7A1</taxon>
    </lineage>
</organism>
<proteinExistence type="predicted"/>
<gene>
    <name evidence="1" type="ORF">phiK7A1_134</name>
</gene>
<sequence length="68" mass="7692">MINYAQKETHIAVKWKKTEIGRITKVGRSYVYVPRGTGGAIQSEPMNSVGAVKQHIEKEKLAIHFFYG</sequence>
<accession>A0A7H0XFY2</accession>
<reference evidence="1 2" key="1">
    <citation type="submission" date="2020-07" db="EMBL/GenBank/DDBJ databases">
        <authorList>
            <person name="Martino G."/>
            <person name="Holtappels D."/>
            <person name="Wagemans J."/>
            <person name="Lavigne R."/>
            <person name="Turina M."/>
            <person name="Ciuffo M."/>
        </authorList>
    </citation>
    <scope>NUCLEOTIDE SEQUENCE [LARGE SCALE GENOMIC DNA]</scope>
</reference>
<dbReference type="Proteomes" id="UP000516415">
    <property type="component" value="Segment"/>
</dbReference>
<dbReference type="EMBL" id="MT740307">
    <property type="protein sequence ID" value="QNR53922.1"/>
    <property type="molecule type" value="Genomic_DNA"/>
</dbReference>
<keyword evidence="2" id="KW-1185">Reference proteome</keyword>
<protein>
    <submittedName>
        <fullName evidence="1">Uncharacterized protein</fullName>
    </submittedName>
</protein>
<evidence type="ECO:0000313" key="2">
    <source>
        <dbReference type="Proteomes" id="UP000516415"/>
    </source>
</evidence>
<evidence type="ECO:0000313" key="1">
    <source>
        <dbReference type="EMBL" id="QNR53922.1"/>
    </source>
</evidence>
<name>A0A7H0XFY2_9CAUD</name>